<comment type="caution">
    <text evidence="1">The sequence shown here is derived from an EMBL/GenBank/DDBJ whole genome shotgun (WGS) entry which is preliminary data.</text>
</comment>
<evidence type="ECO:0000313" key="1">
    <source>
        <dbReference type="EMBL" id="MQW39701.1"/>
    </source>
</evidence>
<dbReference type="Proteomes" id="UP000439550">
    <property type="component" value="Unassembled WGS sequence"/>
</dbReference>
<keyword evidence="2" id="KW-1185">Reference proteome</keyword>
<gene>
    <name evidence="1" type="ORF">GHI93_07155</name>
</gene>
<dbReference type="EMBL" id="WITJ01000009">
    <property type="protein sequence ID" value="MQW39701.1"/>
    <property type="molecule type" value="Genomic_DNA"/>
</dbReference>
<proteinExistence type="predicted"/>
<accession>A0A7X1Z8C2</accession>
<protein>
    <submittedName>
        <fullName evidence="1">Uncharacterized protein</fullName>
    </submittedName>
</protein>
<name>A0A7X1Z8C2_9LACT</name>
<dbReference type="OrthoDB" id="9868054at2"/>
<reference evidence="1 2" key="1">
    <citation type="submission" date="2019-10" db="EMBL/GenBank/DDBJ databases">
        <authorList>
            <person name="Dong K."/>
        </authorList>
    </citation>
    <scope>NUCLEOTIDE SEQUENCE [LARGE SCALE GENOMIC DNA]</scope>
    <source>
        <strain evidence="1 2">DSM 28960</strain>
    </source>
</reference>
<dbReference type="AlphaFoldDB" id="A0A7X1Z8C2"/>
<sequence>MKQIKEEFEELTAEQIKQRDSLNLDFLRHAKRPRTNKSGIRFDGEKEGGEINLFDEVAK</sequence>
<evidence type="ECO:0000313" key="2">
    <source>
        <dbReference type="Proteomes" id="UP000439550"/>
    </source>
</evidence>
<organism evidence="1 2">
    <name type="scientific">Lactococcus hircilactis</name>
    <dbReference type="NCBI Taxonomy" id="1494462"/>
    <lineage>
        <taxon>Bacteria</taxon>
        <taxon>Bacillati</taxon>
        <taxon>Bacillota</taxon>
        <taxon>Bacilli</taxon>
        <taxon>Lactobacillales</taxon>
        <taxon>Streptococcaceae</taxon>
        <taxon>Lactococcus</taxon>
    </lineage>
</organism>